<organism evidence="1 2">
    <name type="scientific">Zostera marina</name>
    <name type="common">Eelgrass</name>
    <dbReference type="NCBI Taxonomy" id="29655"/>
    <lineage>
        <taxon>Eukaryota</taxon>
        <taxon>Viridiplantae</taxon>
        <taxon>Streptophyta</taxon>
        <taxon>Embryophyta</taxon>
        <taxon>Tracheophyta</taxon>
        <taxon>Spermatophyta</taxon>
        <taxon>Magnoliopsida</taxon>
        <taxon>Liliopsida</taxon>
        <taxon>Zosteraceae</taxon>
        <taxon>Zostera</taxon>
    </lineage>
</organism>
<comment type="caution">
    <text evidence="1">The sequence shown here is derived from an EMBL/GenBank/DDBJ whole genome shotgun (WGS) entry which is preliminary data.</text>
</comment>
<name>A0A0K9PLM6_ZOSMR</name>
<protein>
    <submittedName>
        <fullName evidence="1">Uncharacterized protein</fullName>
    </submittedName>
</protein>
<keyword evidence="2" id="KW-1185">Reference proteome</keyword>
<dbReference type="Proteomes" id="UP000036987">
    <property type="component" value="Unassembled WGS sequence"/>
</dbReference>
<evidence type="ECO:0000313" key="2">
    <source>
        <dbReference type="Proteomes" id="UP000036987"/>
    </source>
</evidence>
<reference evidence="2" key="1">
    <citation type="journal article" date="2016" name="Nature">
        <title>The genome of the seagrass Zostera marina reveals angiosperm adaptation to the sea.</title>
        <authorList>
            <person name="Olsen J.L."/>
            <person name="Rouze P."/>
            <person name="Verhelst B."/>
            <person name="Lin Y.-C."/>
            <person name="Bayer T."/>
            <person name="Collen J."/>
            <person name="Dattolo E."/>
            <person name="De Paoli E."/>
            <person name="Dittami S."/>
            <person name="Maumus F."/>
            <person name="Michel G."/>
            <person name="Kersting A."/>
            <person name="Lauritano C."/>
            <person name="Lohaus R."/>
            <person name="Toepel M."/>
            <person name="Tonon T."/>
            <person name="Vanneste K."/>
            <person name="Amirebrahimi M."/>
            <person name="Brakel J."/>
            <person name="Bostroem C."/>
            <person name="Chovatia M."/>
            <person name="Grimwood J."/>
            <person name="Jenkins J.W."/>
            <person name="Jueterbock A."/>
            <person name="Mraz A."/>
            <person name="Stam W.T."/>
            <person name="Tice H."/>
            <person name="Bornberg-Bauer E."/>
            <person name="Green P.J."/>
            <person name="Pearson G.A."/>
            <person name="Procaccini G."/>
            <person name="Duarte C.M."/>
            <person name="Schmutz J."/>
            <person name="Reusch T.B.H."/>
            <person name="Van de Peer Y."/>
        </authorList>
    </citation>
    <scope>NUCLEOTIDE SEQUENCE [LARGE SCALE GENOMIC DNA]</scope>
    <source>
        <strain evidence="2">cv. Finnish</strain>
    </source>
</reference>
<dbReference type="AlphaFoldDB" id="A0A0K9PLM6"/>
<proteinExistence type="predicted"/>
<dbReference type="EMBL" id="LFYR01000740">
    <property type="protein sequence ID" value="KMZ69881.1"/>
    <property type="molecule type" value="Genomic_DNA"/>
</dbReference>
<sequence>MLFTDSDQQPPNKICDFRRNSCHTLVLSLF</sequence>
<accession>A0A0K9PLM6</accession>
<gene>
    <name evidence="1" type="ORF">ZOSMA_203G00030</name>
</gene>
<evidence type="ECO:0000313" key="1">
    <source>
        <dbReference type="EMBL" id="KMZ69881.1"/>
    </source>
</evidence>